<dbReference type="InterPro" id="IPR053163">
    <property type="entry name" value="HTH-type_regulator_Rgg"/>
</dbReference>
<dbReference type="InterPro" id="IPR011990">
    <property type="entry name" value="TPR-like_helical_dom_sf"/>
</dbReference>
<dbReference type="PANTHER" id="PTHR37038">
    <property type="entry name" value="TRANSCRIPTIONAL REGULATOR-RELATED"/>
    <property type="match status" value="1"/>
</dbReference>
<dbReference type="SMART" id="SM00530">
    <property type="entry name" value="HTH_XRE"/>
    <property type="match status" value="1"/>
</dbReference>
<dbReference type="CDD" id="cd00093">
    <property type="entry name" value="HTH_XRE"/>
    <property type="match status" value="1"/>
</dbReference>
<evidence type="ECO:0000313" key="3">
    <source>
        <dbReference type="Proteomes" id="UP000524387"/>
    </source>
</evidence>
<protein>
    <submittedName>
        <fullName evidence="2">XRE family transcriptional regulator</fullName>
    </submittedName>
</protein>
<comment type="caution">
    <text evidence="2">The sequence shown here is derived from an EMBL/GenBank/DDBJ whole genome shotgun (WGS) entry which is preliminary data.</text>
</comment>
<dbReference type="PANTHER" id="PTHR37038:SF13">
    <property type="entry name" value="HTH CRO_C1-TYPE DOMAIN-CONTAINING PROTEIN"/>
    <property type="match status" value="1"/>
</dbReference>
<proteinExistence type="predicted"/>
<gene>
    <name evidence="2" type="ORF">CW895_14760</name>
</gene>
<evidence type="ECO:0000313" key="2">
    <source>
        <dbReference type="EMBL" id="EAG9355051.1"/>
    </source>
</evidence>
<name>A0A823J090_LISMN</name>
<sequence length="315" mass="36734">MVYFEEIENGYYNTQIENRGQNNMTKTLGETIKFIRTSKNISQKEICMDVISRSALVKIESDKTIPTARTLEFILQQLGVDQEEFTLVRNNFELTTRQQLLQKFNNINTSIRVKQWLTLKHEMNHYLQNQSDPVINEYLAIVKALIIIETEDDYNKASKHVSPIWERISKNDVWFIDDIQLLTCIFFMFDEQVALTISQRLLKQTEKYLHVDNIKRIQANTLMNISTLYLNKQDYSNALDFIDQTIHTAKNYEYYTLLLFAKGTKGILHCLEHKANIGIPLIKDSLQLLKALDQLDIAKALEKDVNNYVAIDIQG</sequence>
<dbReference type="GO" id="GO:0003677">
    <property type="term" value="F:DNA binding"/>
    <property type="evidence" value="ECO:0007669"/>
    <property type="project" value="InterPro"/>
</dbReference>
<feature type="domain" description="HTH cro/C1-type" evidence="1">
    <location>
        <begin position="32"/>
        <end position="85"/>
    </location>
</feature>
<dbReference type="EMBL" id="AABEKN010000008">
    <property type="protein sequence ID" value="EAG9355051.1"/>
    <property type="molecule type" value="Genomic_DNA"/>
</dbReference>
<dbReference type="InterPro" id="IPR010057">
    <property type="entry name" value="Transcription_activator_Rgg_C"/>
</dbReference>
<evidence type="ECO:0000259" key="1">
    <source>
        <dbReference type="PROSITE" id="PS50943"/>
    </source>
</evidence>
<dbReference type="InterPro" id="IPR010982">
    <property type="entry name" value="Lambda_DNA-bd_dom_sf"/>
</dbReference>
<organism evidence="2 3">
    <name type="scientific">Listeria monocytogenes</name>
    <dbReference type="NCBI Taxonomy" id="1639"/>
    <lineage>
        <taxon>Bacteria</taxon>
        <taxon>Bacillati</taxon>
        <taxon>Bacillota</taxon>
        <taxon>Bacilli</taxon>
        <taxon>Bacillales</taxon>
        <taxon>Listeriaceae</taxon>
        <taxon>Listeria</taxon>
    </lineage>
</organism>
<accession>A0A823J090</accession>
<dbReference type="Proteomes" id="UP000524387">
    <property type="component" value="Unassembled WGS sequence"/>
</dbReference>
<reference evidence="2 3" key="1">
    <citation type="submission" date="2019-04" db="EMBL/GenBank/DDBJ databases">
        <authorList>
            <consortium name="GenomeTrakr network: Whole genome sequencing for foodborne pathogen traceback"/>
        </authorList>
    </citation>
    <scope>NUCLEOTIDE SEQUENCE [LARGE SCALE GENOMIC DNA]</scope>
    <source>
        <strain evidence="2 3">CFSAN072502</strain>
    </source>
</reference>
<dbReference type="Gene3D" id="1.25.40.10">
    <property type="entry name" value="Tetratricopeptide repeat domain"/>
    <property type="match status" value="1"/>
</dbReference>
<dbReference type="InterPro" id="IPR001387">
    <property type="entry name" value="Cro/C1-type_HTH"/>
</dbReference>
<dbReference type="NCBIfam" id="TIGR01716">
    <property type="entry name" value="RGG_Cterm"/>
    <property type="match status" value="1"/>
</dbReference>
<dbReference type="Pfam" id="PF21259">
    <property type="entry name" value="Rgg_C"/>
    <property type="match status" value="1"/>
</dbReference>
<dbReference type="AlphaFoldDB" id="A0A823J090"/>
<dbReference type="SUPFAM" id="SSF47413">
    <property type="entry name" value="lambda repressor-like DNA-binding domains"/>
    <property type="match status" value="1"/>
</dbReference>
<dbReference type="PROSITE" id="PS50943">
    <property type="entry name" value="HTH_CROC1"/>
    <property type="match status" value="1"/>
</dbReference>
<dbReference type="Pfam" id="PF12844">
    <property type="entry name" value="HTH_19"/>
    <property type="match status" value="1"/>
</dbReference>